<dbReference type="Gene3D" id="3.40.630.30">
    <property type="match status" value="1"/>
</dbReference>
<dbReference type="Proteomes" id="UP000076023">
    <property type="component" value="Unassembled WGS sequence"/>
</dbReference>
<dbReference type="PROSITE" id="PS51186">
    <property type="entry name" value="GNAT"/>
    <property type="match status" value="1"/>
</dbReference>
<dbReference type="EMBL" id="BDCO01000002">
    <property type="protein sequence ID" value="GAT34820.1"/>
    <property type="molecule type" value="Genomic_DNA"/>
</dbReference>
<dbReference type="PANTHER" id="PTHR13538">
    <property type="entry name" value="N-ACETYLTRANSFERASE 6"/>
    <property type="match status" value="1"/>
</dbReference>
<comment type="caution">
    <text evidence="2">The sequence shown here is derived from an EMBL/GenBank/DDBJ whole genome shotgun (WGS) entry which is preliminary data.</text>
</comment>
<dbReference type="SUPFAM" id="SSF55729">
    <property type="entry name" value="Acyl-CoA N-acyltransferases (Nat)"/>
    <property type="match status" value="1"/>
</dbReference>
<dbReference type="AlphaFoldDB" id="A0A146GBR5"/>
<organism evidence="2 3">
    <name type="scientific">Terrimicrobium sacchariphilum</name>
    <dbReference type="NCBI Taxonomy" id="690879"/>
    <lineage>
        <taxon>Bacteria</taxon>
        <taxon>Pseudomonadati</taxon>
        <taxon>Verrucomicrobiota</taxon>
        <taxon>Terrimicrobiia</taxon>
        <taxon>Terrimicrobiales</taxon>
        <taxon>Terrimicrobiaceae</taxon>
        <taxon>Terrimicrobium</taxon>
    </lineage>
</organism>
<dbReference type="InterPro" id="IPR000182">
    <property type="entry name" value="GNAT_dom"/>
</dbReference>
<dbReference type="InParanoid" id="A0A146GBR5"/>
<evidence type="ECO:0000313" key="3">
    <source>
        <dbReference type="Proteomes" id="UP000076023"/>
    </source>
</evidence>
<keyword evidence="3" id="KW-1185">Reference proteome</keyword>
<dbReference type="Pfam" id="PF00583">
    <property type="entry name" value="Acetyltransf_1"/>
    <property type="match status" value="1"/>
</dbReference>
<sequence length="155" mass="17380">MHIDYLSHHPELIAPLAQQCANEWAHLYLAWGEGEAVEEFRMARTDGGIPATLVALDEDGTLLGTVSVIEDDLPGFEHLNPWLATLLVVPEQRGRGIGAFLVREAERFAREAGYGEMYLFTESAPGLFRRMGWLEMAETTANGHEVRIFQRKLEA</sequence>
<dbReference type="STRING" id="690879.TSACC_23254"/>
<dbReference type="OrthoDB" id="9792929at2"/>
<dbReference type="RefSeq" id="WP_075080419.1">
    <property type="nucleotide sequence ID" value="NZ_BDCO01000002.1"/>
</dbReference>
<keyword evidence="2" id="KW-0808">Transferase</keyword>
<gene>
    <name evidence="2" type="ORF">TSACC_23254</name>
</gene>
<dbReference type="CDD" id="cd04301">
    <property type="entry name" value="NAT_SF"/>
    <property type="match status" value="1"/>
</dbReference>
<protein>
    <submittedName>
        <fullName evidence="2">Acetyltransferase (GNAT) family protein</fullName>
    </submittedName>
</protein>
<feature type="domain" description="N-acetyltransferase" evidence="1">
    <location>
        <begin position="11"/>
        <end position="154"/>
    </location>
</feature>
<dbReference type="FunCoup" id="A0A146GBR5">
    <property type="interactions" value="112"/>
</dbReference>
<dbReference type="GO" id="GO:1905502">
    <property type="term" value="F:acetyl-CoA binding"/>
    <property type="evidence" value="ECO:0007669"/>
    <property type="project" value="TreeGrafter"/>
</dbReference>
<dbReference type="GO" id="GO:0008080">
    <property type="term" value="F:N-acetyltransferase activity"/>
    <property type="evidence" value="ECO:0007669"/>
    <property type="project" value="InterPro"/>
</dbReference>
<name>A0A146GBR5_TERSA</name>
<dbReference type="InterPro" id="IPR039840">
    <property type="entry name" value="NAA80"/>
</dbReference>
<reference evidence="3" key="1">
    <citation type="journal article" date="2017" name="Genome Announc.">
        <title>Draft Genome Sequence of Terrimicrobium sacchariphilum NM-5T, a Facultative Anaerobic Soil Bacterium of the Class Spartobacteria.</title>
        <authorList>
            <person name="Qiu Y.L."/>
            <person name="Tourlousse D.M."/>
            <person name="Matsuura N."/>
            <person name="Ohashi A."/>
            <person name="Sekiguchi Y."/>
        </authorList>
    </citation>
    <scope>NUCLEOTIDE SEQUENCE [LARGE SCALE GENOMIC DNA]</scope>
    <source>
        <strain evidence="3">NM-5</strain>
    </source>
</reference>
<dbReference type="PANTHER" id="PTHR13538:SF4">
    <property type="entry name" value="N-ALPHA-ACETYLTRANSFERASE 80"/>
    <property type="match status" value="1"/>
</dbReference>
<proteinExistence type="predicted"/>
<evidence type="ECO:0000313" key="2">
    <source>
        <dbReference type="EMBL" id="GAT34820.1"/>
    </source>
</evidence>
<dbReference type="InterPro" id="IPR016181">
    <property type="entry name" value="Acyl_CoA_acyltransferase"/>
</dbReference>
<dbReference type="GO" id="GO:0005737">
    <property type="term" value="C:cytoplasm"/>
    <property type="evidence" value="ECO:0007669"/>
    <property type="project" value="TreeGrafter"/>
</dbReference>
<evidence type="ECO:0000259" key="1">
    <source>
        <dbReference type="PROSITE" id="PS51186"/>
    </source>
</evidence>
<accession>A0A146GBR5</accession>